<proteinExistence type="predicted"/>
<protein>
    <submittedName>
        <fullName evidence="2">Uncharacterized protein</fullName>
    </submittedName>
</protein>
<comment type="caution">
    <text evidence="2">The sequence shown here is derived from an EMBL/GenBank/DDBJ whole genome shotgun (WGS) entry which is preliminary data.</text>
</comment>
<reference evidence="2 3" key="1">
    <citation type="submission" date="2024-03" db="EMBL/GenBank/DDBJ databases">
        <title>Novel Streptomyces species of biotechnological and ecological value are a feature of Machair soil.</title>
        <authorList>
            <person name="Prole J.R."/>
            <person name="Goodfellow M."/>
            <person name="Allenby N."/>
            <person name="Ward A.C."/>
        </authorList>
    </citation>
    <scope>NUCLEOTIDE SEQUENCE [LARGE SCALE GENOMIC DNA]</scope>
    <source>
        <strain evidence="2 3">MS1.HAVA.3</strain>
    </source>
</reference>
<sequence>MALLLTIDSSEWHADSESWRPAQDADASRHGSSSPTGVAVGNFGKLNVFTCPHDPAHPHGISVQ</sequence>
<evidence type="ECO:0000313" key="3">
    <source>
        <dbReference type="Proteomes" id="UP001382904"/>
    </source>
</evidence>
<feature type="region of interest" description="Disordered" evidence="1">
    <location>
        <begin position="1"/>
        <end position="36"/>
    </location>
</feature>
<evidence type="ECO:0000313" key="2">
    <source>
        <dbReference type="EMBL" id="MEJ8640824.1"/>
    </source>
</evidence>
<accession>A0ABU8U0H5</accession>
<dbReference type="EMBL" id="JBBKAM010000002">
    <property type="protein sequence ID" value="MEJ8640824.1"/>
    <property type="molecule type" value="Genomic_DNA"/>
</dbReference>
<evidence type="ECO:0000256" key="1">
    <source>
        <dbReference type="SAM" id="MobiDB-lite"/>
    </source>
</evidence>
<dbReference type="Proteomes" id="UP001382904">
    <property type="component" value="Unassembled WGS sequence"/>
</dbReference>
<keyword evidence="3" id="KW-1185">Reference proteome</keyword>
<gene>
    <name evidence="2" type="ORF">WKI68_03840</name>
</gene>
<name>A0ABU8U0H5_9ACTN</name>
<organism evidence="2 3">
    <name type="scientific">Streptomyces caledonius</name>
    <dbReference type="NCBI Taxonomy" id="3134107"/>
    <lineage>
        <taxon>Bacteria</taxon>
        <taxon>Bacillati</taxon>
        <taxon>Actinomycetota</taxon>
        <taxon>Actinomycetes</taxon>
        <taxon>Kitasatosporales</taxon>
        <taxon>Streptomycetaceae</taxon>
        <taxon>Streptomyces</taxon>
    </lineage>
</organism>